<evidence type="ECO:0000256" key="2">
    <source>
        <dbReference type="ARBA" id="ARBA00012028"/>
    </source>
</evidence>
<dbReference type="CDD" id="cd07067">
    <property type="entry name" value="HP_PGM_like"/>
    <property type="match status" value="1"/>
</dbReference>
<dbReference type="OrthoDB" id="9782128at2"/>
<accession>A0A1Q2D3D7</accession>
<dbReference type="InterPro" id="IPR029033">
    <property type="entry name" value="His_PPase_superfam"/>
</dbReference>
<dbReference type="Gene3D" id="3.40.50.1240">
    <property type="entry name" value="Phosphoglycerate mutase-like"/>
    <property type="match status" value="1"/>
</dbReference>
<dbReference type="SMART" id="SM00855">
    <property type="entry name" value="PGAM"/>
    <property type="match status" value="1"/>
</dbReference>
<comment type="similarity">
    <text evidence="1">Belongs to the phosphoglycerate mutase family. BPG-dependent PGAM subfamily.</text>
</comment>
<organism evidence="5 6">
    <name type="scientific">Vagococcus penaei</name>
    <dbReference type="NCBI Taxonomy" id="633807"/>
    <lineage>
        <taxon>Bacteria</taxon>
        <taxon>Bacillati</taxon>
        <taxon>Bacillota</taxon>
        <taxon>Bacilli</taxon>
        <taxon>Lactobacillales</taxon>
        <taxon>Enterococcaceae</taxon>
        <taxon>Vagococcus</taxon>
    </lineage>
</organism>
<sequence length="181" mass="20904">MSIYLVRHGQDDEHVRGGWCNHGLIKEGIEQSENLGNKLLAITFDKIYSSTLNRAIETTNIIQRKLRTKNNVIYTDQLREINNGLLSGMKHEVAEKKYPGLYYSSLEFDEKYPLGESPKEFYNRIDNFWSTEIIPQNKKNILIVTHGGVINIILHIFNDLIYSNKKMIFPIGTGTFVKIEL</sequence>
<dbReference type="Pfam" id="PF00300">
    <property type="entry name" value="His_Phos_1"/>
    <property type="match status" value="1"/>
</dbReference>
<dbReference type="EMBL" id="CP019609">
    <property type="protein sequence ID" value="AQP52847.1"/>
    <property type="molecule type" value="Genomic_DNA"/>
</dbReference>
<dbReference type="GO" id="GO:0004619">
    <property type="term" value="F:phosphoglycerate mutase activity"/>
    <property type="evidence" value="ECO:0007669"/>
    <property type="project" value="UniProtKB-EC"/>
</dbReference>
<dbReference type="InterPro" id="IPR005952">
    <property type="entry name" value="Phosphogly_mut1"/>
</dbReference>
<keyword evidence="6" id="KW-1185">Reference proteome</keyword>
<dbReference type="EC" id="5.4.2.11" evidence="2"/>
<dbReference type="KEGG" id="vpi:BW732_00490"/>
<dbReference type="SUPFAM" id="SSF53254">
    <property type="entry name" value="Phosphoglycerate mutase-like"/>
    <property type="match status" value="1"/>
</dbReference>
<evidence type="ECO:0000256" key="4">
    <source>
        <dbReference type="ARBA" id="ARBA00023235"/>
    </source>
</evidence>
<dbReference type="PANTHER" id="PTHR11931">
    <property type="entry name" value="PHOSPHOGLYCERATE MUTASE"/>
    <property type="match status" value="1"/>
</dbReference>
<evidence type="ECO:0000256" key="3">
    <source>
        <dbReference type="ARBA" id="ARBA00023152"/>
    </source>
</evidence>
<name>A0A1Q2D3D7_9ENTE</name>
<dbReference type="GO" id="GO:0006096">
    <property type="term" value="P:glycolytic process"/>
    <property type="evidence" value="ECO:0007669"/>
    <property type="project" value="UniProtKB-KW"/>
</dbReference>
<dbReference type="AlphaFoldDB" id="A0A1Q2D3D7"/>
<keyword evidence="4" id="KW-0413">Isomerase</keyword>
<dbReference type="InterPro" id="IPR013078">
    <property type="entry name" value="His_Pase_superF_clade-1"/>
</dbReference>
<keyword evidence="3" id="KW-0324">Glycolysis</keyword>
<evidence type="ECO:0000256" key="1">
    <source>
        <dbReference type="ARBA" id="ARBA00006717"/>
    </source>
</evidence>
<dbReference type="Proteomes" id="UP000188246">
    <property type="component" value="Chromosome"/>
</dbReference>
<evidence type="ECO:0000313" key="5">
    <source>
        <dbReference type="EMBL" id="AQP52847.1"/>
    </source>
</evidence>
<dbReference type="STRING" id="633807.BW732_00490"/>
<evidence type="ECO:0000313" key="6">
    <source>
        <dbReference type="Proteomes" id="UP000188246"/>
    </source>
</evidence>
<dbReference type="PIRSF" id="PIRSF000709">
    <property type="entry name" value="6PFK_2-Ptase"/>
    <property type="match status" value="1"/>
</dbReference>
<protein>
    <recommendedName>
        <fullName evidence="2">phosphoglycerate mutase (2,3-diphosphoglycerate-dependent)</fullName>
        <ecNumber evidence="2">5.4.2.11</ecNumber>
    </recommendedName>
</protein>
<gene>
    <name evidence="5" type="ORF">BW732_00490</name>
</gene>
<proteinExistence type="inferred from homology"/>
<reference evidence="5 6" key="1">
    <citation type="journal article" date="2010" name="Int. J. Syst. Evol. Microbiol.">
        <title>Vagococcus penaei sp. nov., isolated from spoilage microbiota of cooked shrimp (Penaeus vannamei).</title>
        <authorList>
            <person name="Jaffres E."/>
            <person name="Prevost H."/>
            <person name="Rossero A."/>
            <person name="Joffraud J.J."/>
            <person name="Dousset X."/>
        </authorList>
    </citation>
    <scope>NUCLEOTIDE SEQUENCE [LARGE SCALE GENOMIC DNA]</scope>
    <source>
        <strain evidence="5 6">CD276</strain>
    </source>
</reference>
<dbReference type="RefSeq" id="WP_077274952.1">
    <property type="nucleotide sequence ID" value="NZ_CP019609.1"/>
</dbReference>